<dbReference type="GO" id="GO:0034455">
    <property type="term" value="C:t-UTP complex"/>
    <property type="evidence" value="ECO:0007669"/>
    <property type="project" value="TreeGrafter"/>
</dbReference>
<dbReference type="EMBL" id="CALLCH030000018">
    <property type="protein sequence ID" value="CAI4218737.1"/>
    <property type="molecule type" value="Genomic_DNA"/>
</dbReference>
<dbReference type="GO" id="GO:0032040">
    <property type="term" value="C:small-subunit processome"/>
    <property type="evidence" value="ECO:0007669"/>
    <property type="project" value="TreeGrafter"/>
</dbReference>
<evidence type="ECO:0000256" key="1">
    <source>
        <dbReference type="SAM" id="MobiDB-lite"/>
    </source>
</evidence>
<dbReference type="Proteomes" id="UP000838763">
    <property type="component" value="Unassembled WGS sequence"/>
</dbReference>
<dbReference type="Gene3D" id="2.130.10.10">
    <property type="entry name" value="YVTN repeat-like/Quinoprotein amine dehydrogenase"/>
    <property type="match status" value="3"/>
</dbReference>
<feature type="region of interest" description="Disordered" evidence="1">
    <location>
        <begin position="693"/>
        <end position="713"/>
    </location>
</feature>
<evidence type="ECO:0000313" key="3">
    <source>
        <dbReference type="Proteomes" id="UP000838763"/>
    </source>
</evidence>
<dbReference type="SMART" id="SM00320">
    <property type="entry name" value="WD40"/>
    <property type="match status" value="5"/>
</dbReference>
<protein>
    <recommendedName>
        <fullName evidence="4">WD40 repeat-like protein</fullName>
    </recommendedName>
</protein>
<name>A0A9P1H8P0_9PEZI</name>
<dbReference type="AlphaFoldDB" id="A0A9P1H8P0"/>
<dbReference type="GO" id="GO:0000462">
    <property type="term" value="P:maturation of SSU-rRNA from tricistronic rRNA transcript (SSU-rRNA, 5.8S rRNA, LSU-rRNA)"/>
    <property type="evidence" value="ECO:0007669"/>
    <property type="project" value="InterPro"/>
</dbReference>
<dbReference type="InterPro" id="IPR015943">
    <property type="entry name" value="WD40/YVTN_repeat-like_dom_sf"/>
</dbReference>
<sequence length="770" mass="84254">MDIHRCRFLPYPPSAINAIAFSHPNAQNPEQALSSRLAIGRENGDIEIWNPLNGTWLQEKVIYGGSNRSIDGLVWVTDPDQKLPDGKIAVGRMRLFSIGSSSSITEWDLVEGATKRHATGNHGEIWCLAAQPASSGKSGSQVSRLVAAKKHQALSLAFANSHTAVVGCSDSTLRIYDTRKDGDIVSADSTGQICIWDSKTYTQTQRLQSHDSDALSLAVSADGTVIASGGMDRRTIFYKKVAGSDRWGKVWGRRYHEHDVKAMAAFESGNKSVVVSGGPDSAPVVLPMRELGLENHRKLAHLPQQPPVVSAASARFIVSWWNQEIHVWSLQRPFGPLFKQSSGLSVDGNQKLLKTIVLNTESNISSAVVNSAGTFLAVSSAASGVKAFSLRHSQPAAPADVQVSPSSSPPSSLNSEHPASPCHRTHNGFALYKTEKLSSCPRLLGGLGSYDRSITKVCFSPDSKMLATVDLAGYIDTWVSQGVKKLKSEAEEEQDEDVNSSSSSDSEAEVPEAETRNGQGHKRSKWTRNPSSRKLPKLSSTPIVLSFSHDVPRTTMTNGDSEKAADATVPDDYTLMAVTAPFDVLAFHPLKGSLTNWTRRTRGGLLPPEMLNVREVAKGVVWQGSRAWIYGPNFIFMLDLHLDPKISSSYSKKRKRLDVDSGAGNRMQVGALGPHKVYKFDGTSKESQALVNETRNGDEMDVSDDDGNDEGITTQSGELMALRKRKRARKERSQDEVVDDHQVEVALIERPHWAIDLPERYVSNKDRTYY</sequence>
<dbReference type="InterPro" id="IPR036322">
    <property type="entry name" value="WD40_repeat_dom_sf"/>
</dbReference>
<dbReference type="InterPro" id="IPR046351">
    <property type="entry name" value="UTP4"/>
</dbReference>
<accession>A0A9P1H8P0</accession>
<feature type="compositionally biased region" description="Polar residues" evidence="1">
    <location>
        <begin position="527"/>
        <end position="537"/>
    </location>
</feature>
<proteinExistence type="predicted"/>
<keyword evidence="3" id="KW-1185">Reference proteome</keyword>
<gene>
    <name evidence="2" type="ORF">PPNO1_LOCUS8312</name>
</gene>
<reference evidence="2" key="1">
    <citation type="submission" date="2022-11" db="EMBL/GenBank/DDBJ databases">
        <authorList>
            <person name="Scott C."/>
            <person name="Bruce N."/>
        </authorList>
    </citation>
    <scope>NUCLEOTIDE SEQUENCE</scope>
</reference>
<feature type="region of interest" description="Disordered" evidence="1">
    <location>
        <begin position="486"/>
        <end position="537"/>
    </location>
</feature>
<evidence type="ECO:0008006" key="4">
    <source>
        <dbReference type="Google" id="ProtNLM"/>
    </source>
</evidence>
<feature type="region of interest" description="Disordered" evidence="1">
    <location>
        <begin position="398"/>
        <end position="421"/>
    </location>
</feature>
<dbReference type="SUPFAM" id="SSF50969">
    <property type="entry name" value="YVTN repeat-like/Quinoprotein amine dehydrogenase"/>
    <property type="match status" value="1"/>
</dbReference>
<dbReference type="InterPro" id="IPR001680">
    <property type="entry name" value="WD40_rpt"/>
</dbReference>
<feature type="compositionally biased region" description="Acidic residues" evidence="1">
    <location>
        <begin position="699"/>
        <end position="709"/>
    </location>
</feature>
<comment type="caution">
    <text evidence="2">The sequence shown here is derived from an EMBL/GenBank/DDBJ whole genome shotgun (WGS) entry which is preliminary data.</text>
</comment>
<dbReference type="GO" id="GO:0030686">
    <property type="term" value="C:90S preribosome"/>
    <property type="evidence" value="ECO:0007669"/>
    <property type="project" value="InterPro"/>
</dbReference>
<dbReference type="PANTHER" id="PTHR44163:SF1">
    <property type="entry name" value="U3 SMALL NUCLEOLAR RNA-ASSOCIATED PROTEIN 4 HOMOLOG"/>
    <property type="match status" value="1"/>
</dbReference>
<dbReference type="GO" id="GO:0003723">
    <property type="term" value="F:RNA binding"/>
    <property type="evidence" value="ECO:0007669"/>
    <property type="project" value="TreeGrafter"/>
</dbReference>
<dbReference type="SUPFAM" id="SSF50978">
    <property type="entry name" value="WD40 repeat-like"/>
    <property type="match status" value="1"/>
</dbReference>
<organism evidence="2 3">
    <name type="scientific">Parascedosporium putredinis</name>
    <dbReference type="NCBI Taxonomy" id="1442378"/>
    <lineage>
        <taxon>Eukaryota</taxon>
        <taxon>Fungi</taxon>
        <taxon>Dikarya</taxon>
        <taxon>Ascomycota</taxon>
        <taxon>Pezizomycotina</taxon>
        <taxon>Sordariomycetes</taxon>
        <taxon>Hypocreomycetidae</taxon>
        <taxon>Microascales</taxon>
        <taxon>Microascaceae</taxon>
        <taxon>Parascedosporium</taxon>
    </lineage>
</organism>
<dbReference type="OrthoDB" id="8883818at2759"/>
<dbReference type="PANTHER" id="PTHR44163">
    <property type="entry name" value="U3 SMALL NUCLEOLAR RNA-ASSOCIATED PROTEIN 4 HOMOLOG"/>
    <property type="match status" value="1"/>
</dbReference>
<dbReference type="InterPro" id="IPR011044">
    <property type="entry name" value="Quino_amine_DH_bsu"/>
</dbReference>
<dbReference type="Pfam" id="PF00400">
    <property type="entry name" value="WD40"/>
    <property type="match status" value="1"/>
</dbReference>
<evidence type="ECO:0000313" key="2">
    <source>
        <dbReference type="EMBL" id="CAI4218737.1"/>
    </source>
</evidence>